<keyword evidence="3" id="KW-1185">Reference proteome</keyword>
<dbReference type="Proteomes" id="UP001168098">
    <property type="component" value="Unassembled WGS sequence"/>
</dbReference>
<comment type="caution">
    <text evidence="2">The sequence shown here is derived from an EMBL/GenBank/DDBJ whole genome shotgun (WGS) entry which is preliminary data.</text>
</comment>
<gene>
    <name evidence="2" type="ORF">PVL29_024607</name>
</gene>
<evidence type="ECO:0000313" key="3">
    <source>
        <dbReference type="Proteomes" id="UP001168098"/>
    </source>
</evidence>
<protein>
    <submittedName>
        <fullName evidence="2">Uncharacterized protein</fullName>
    </submittedName>
</protein>
<evidence type="ECO:0000256" key="1">
    <source>
        <dbReference type="SAM" id="MobiDB-lite"/>
    </source>
</evidence>
<sequence length="88" mass="9581">MVVSLPRQSLTTASLSLSIEVPENQSQPFSCVVTSITDPKKITAGSPLLHRCIQKRKLTRHGVSDEPWCLHSGGFNGNDEDGKKGFES</sequence>
<dbReference type="AlphaFoldDB" id="A0AA39D9L5"/>
<organism evidence="2 3">
    <name type="scientific">Vitis rotundifolia</name>
    <name type="common">Muscadine grape</name>
    <dbReference type="NCBI Taxonomy" id="103349"/>
    <lineage>
        <taxon>Eukaryota</taxon>
        <taxon>Viridiplantae</taxon>
        <taxon>Streptophyta</taxon>
        <taxon>Embryophyta</taxon>
        <taxon>Tracheophyta</taxon>
        <taxon>Spermatophyta</taxon>
        <taxon>Magnoliopsida</taxon>
        <taxon>eudicotyledons</taxon>
        <taxon>Gunneridae</taxon>
        <taxon>Pentapetalae</taxon>
        <taxon>rosids</taxon>
        <taxon>Vitales</taxon>
        <taxon>Vitaceae</taxon>
        <taxon>Viteae</taxon>
        <taxon>Vitis</taxon>
    </lineage>
</organism>
<name>A0AA39D9L5_VITRO</name>
<reference evidence="2 3" key="1">
    <citation type="journal article" date="2023" name="BMC Biotechnol.">
        <title>Vitis rotundifolia cv Carlos genome sequencing.</title>
        <authorList>
            <person name="Huff M."/>
            <person name="Hulse-Kemp A."/>
            <person name="Scheffler B."/>
            <person name="Youngblood R."/>
            <person name="Simpson S."/>
            <person name="Babiker E."/>
            <person name="Staton M."/>
        </authorList>
    </citation>
    <scope>NUCLEOTIDE SEQUENCE [LARGE SCALE GENOMIC DNA]</scope>
    <source>
        <tissue evidence="2">Leaf</tissue>
    </source>
</reference>
<dbReference type="EMBL" id="JARBHA010000018">
    <property type="protein sequence ID" value="KAJ9675759.1"/>
    <property type="molecule type" value="Genomic_DNA"/>
</dbReference>
<proteinExistence type="predicted"/>
<accession>A0AA39D9L5</accession>
<feature type="region of interest" description="Disordered" evidence="1">
    <location>
        <begin position="69"/>
        <end position="88"/>
    </location>
</feature>
<evidence type="ECO:0000313" key="2">
    <source>
        <dbReference type="EMBL" id="KAJ9675759.1"/>
    </source>
</evidence>